<sequence length="132" mass="15273">MKSKFWLAEDRDYGTSTKPLVKRVANDRNIRRLIPKHRQPSLMQQTLSRSKAYRSKRRSQGNQRLLTPGGRKDTEGEDKCYATATKREDIVRSRKNSMRSLATSDLSSSNKLEDAQEHRENEFVVFNSRVSG</sequence>
<feature type="compositionally biased region" description="Basic and acidic residues" evidence="1">
    <location>
        <begin position="111"/>
        <end position="122"/>
    </location>
</feature>
<dbReference type="AlphaFoldDB" id="D7KY58"/>
<gene>
    <name evidence="2" type="ORF">ARALYDRAFT_675506</name>
</gene>
<accession>D7KY58</accession>
<dbReference type="Gramene" id="Al_scaffold_0002_656">
    <property type="protein sequence ID" value="Al_scaffold_0002_656"/>
    <property type="gene ID" value="Al_scaffold_0002_656"/>
</dbReference>
<feature type="compositionally biased region" description="Basic and acidic residues" evidence="1">
    <location>
        <begin position="70"/>
        <end position="92"/>
    </location>
</feature>
<dbReference type="Proteomes" id="UP000008694">
    <property type="component" value="Unassembled WGS sequence"/>
</dbReference>
<reference evidence="3" key="1">
    <citation type="journal article" date="2011" name="Nat. Genet.">
        <title>The Arabidopsis lyrata genome sequence and the basis of rapid genome size change.</title>
        <authorList>
            <person name="Hu T.T."/>
            <person name="Pattyn P."/>
            <person name="Bakker E.G."/>
            <person name="Cao J."/>
            <person name="Cheng J.-F."/>
            <person name="Clark R.M."/>
            <person name="Fahlgren N."/>
            <person name="Fawcett J.A."/>
            <person name="Grimwood J."/>
            <person name="Gundlach H."/>
            <person name="Haberer G."/>
            <person name="Hollister J.D."/>
            <person name="Ossowski S."/>
            <person name="Ottilar R.P."/>
            <person name="Salamov A.A."/>
            <person name="Schneeberger K."/>
            <person name="Spannagl M."/>
            <person name="Wang X."/>
            <person name="Yang L."/>
            <person name="Nasrallah M.E."/>
            <person name="Bergelson J."/>
            <person name="Carrington J.C."/>
            <person name="Gaut B.S."/>
            <person name="Schmutz J."/>
            <person name="Mayer K.F.X."/>
            <person name="Van de Peer Y."/>
            <person name="Grigoriev I.V."/>
            <person name="Nordborg M."/>
            <person name="Weigel D."/>
            <person name="Guo Y.-L."/>
        </authorList>
    </citation>
    <scope>NUCLEOTIDE SEQUENCE [LARGE SCALE GENOMIC DNA]</scope>
    <source>
        <strain evidence="3">cv. MN47</strain>
    </source>
</reference>
<evidence type="ECO:0000313" key="2">
    <source>
        <dbReference type="EMBL" id="EFH64474.1"/>
    </source>
</evidence>
<feature type="region of interest" description="Disordered" evidence="1">
    <location>
        <begin position="28"/>
        <end position="132"/>
    </location>
</feature>
<dbReference type="EMBL" id="GL348714">
    <property type="protein sequence ID" value="EFH64474.1"/>
    <property type="molecule type" value="Genomic_DNA"/>
</dbReference>
<protein>
    <submittedName>
        <fullName evidence="2">Predicted protein</fullName>
    </submittedName>
</protein>
<evidence type="ECO:0000313" key="3">
    <source>
        <dbReference type="Proteomes" id="UP000008694"/>
    </source>
</evidence>
<evidence type="ECO:0000256" key="1">
    <source>
        <dbReference type="SAM" id="MobiDB-lite"/>
    </source>
</evidence>
<name>D7KY58_ARALL</name>
<organism evidence="3">
    <name type="scientific">Arabidopsis lyrata subsp. lyrata</name>
    <name type="common">Lyre-leaved rock-cress</name>
    <dbReference type="NCBI Taxonomy" id="81972"/>
    <lineage>
        <taxon>Eukaryota</taxon>
        <taxon>Viridiplantae</taxon>
        <taxon>Streptophyta</taxon>
        <taxon>Embryophyta</taxon>
        <taxon>Tracheophyta</taxon>
        <taxon>Spermatophyta</taxon>
        <taxon>Magnoliopsida</taxon>
        <taxon>eudicotyledons</taxon>
        <taxon>Gunneridae</taxon>
        <taxon>Pentapetalae</taxon>
        <taxon>rosids</taxon>
        <taxon>malvids</taxon>
        <taxon>Brassicales</taxon>
        <taxon>Brassicaceae</taxon>
        <taxon>Camelineae</taxon>
        <taxon>Arabidopsis</taxon>
    </lineage>
</organism>
<feature type="compositionally biased region" description="Polar residues" evidence="1">
    <location>
        <begin position="98"/>
        <end position="110"/>
    </location>
</feature>
<keyword evidence="3" id="KW-1185">Reference proteome</keyword>
<proteinExistence type="predicted"/>
<dbReference type="HOGENOM" id="CLU_1919931_0_0_1"/>